<dbReference type="Gene3D" id="1.25.40.10">
    <property type="entry name" value="Tetratricopeptide repeat domain"/>
    <property type="match status" value="1"/>
</dbReference>
<dbReference type="InterPro" id="IPR028796">
    <property type="entry name" value="BBS8"/>
</dbReference>
<dbReference type="InterPro" id="IPR011990">
    <property type="entry name" value="TPR-like_helical_dom_sf"/>
</dbReference>
<dbReference type="PANTHER" id="PTHR44177">
    <property type="entry name" value="TETRATRICOPEPTIDE REPEAT PROTEIN 8"/>
    <property type="match status" value="1"/>
</dbReference>
<dbReference type="AlphaFoldDB" id="A0A8S3H503"/>
<dbReference type="PANTHER" id="PTHR44177:SF1">
    <property type="entry name" value="TETRATRICOPEPTIDE REPEAT PROTEIN 8"/>
    <property type="match status" value="1"/>
</dbReference>
<comment type="caution">
    <text evidence="2">The sequence shown here is derived from an EMBL/GenBank/DDBJ whole genome shotgun (WGS) entry which is preliminary data.</text>
</comment>
<dbReference type="GO" id="GO:1905515">
    <property type="term" value="P:non-motile cilium assembly"/>
    <property type="evidence" value="ECO:0007669"/>
    <property type="project" value="InterPro"/>
</dbReference>
<gene>
    <name evidence="2" type="ORF">GIL414_LOCUS67606</name>
</gene>
<reference evidence="2" key="1">
    <citation type="submission" date="2021-02" db="EMBL/GenBank/DDBJ databases">
        <authorList>
            <person name="Nowell W R."/>
        </authorList>
    </citation>
    <scope>NUCLEOTIDE SEQUENCE</scope>
</reference>
<dbReference type="EMBL" id="CAJOBJ010326295">
    <property type="protein sequence ID" value="CAF5175692.1"/>
    <property type="molecule type" value="Genomic_DNA"/>
</dbReference>
<evidence type="ECO:0000313" key="2">
    <source>
        <dbReference type="EMBL" id="CAF5175692.1"/>
    </source>
</evidence>
<dbReference type="InterPro" id="IPR019734">
    <property type="entry name" value="TPR_rpt"/>
</dbReference>
<name>A0A8S3H503_9BILA</name>
<dbReference type="Proteomes" id="UP000681720">
    <property type="component" value="Unassembled WGS sequence"/>
</dbReference>
<evidence type="ECO:0000256" key="1">
    <source>
        <dbReference type="PROSITE-ProRule" id="PRU00339"/>
    </source>
</evidence>
<dbReference type="SMART" id="SM00028">
    <property type="entry name" value="TPR"/>
    <property type="match status" value="3"/>
</dbReference>
<sequence>GCATTDDERAEIWYNIGEMALYTADIHLAIQCFRLALVHNNDHAEAYNNLGLVELQRDNNEIGQIYLQTAQSLAPHMFEPYYNYGKSMYEQGDLQSSFRAIKSSLDIYKNHADSKHIYDELRKMFSEL</sequence>
<proteinExistence type="predicted"/>
<accession>A0A8S3H503</accession>
<dbReference type="GO" id="GO:0097730">
    <property type="term" value="C:non-motile cilium"/>
    <property type="evidence" value="ECO:0007669"/>
    <property type="project" value="TreeGrafter"/>
</dbReference>
<organism evidence="2 3">
    <name type="scientific">Rotaria magnacalcarata</name>
    <dbReference type="NCBI Taxonomy" id="392030"/>
    <lineage>
        <taxon>Eukaryota</taxon>
        <taxon>Metazoa</taxon>
        <taxon>Spiralia</taxon>
        <taxon>Gnathifera</taxon>
        <taxon>Rotifera</taxon>
        <taxon>Eurotatoria</taxon>
        <taxon>Bdelloidea</taxon>
        <taxon>Philodinida</taxon>
        <taxon>Philodinidae</taxon>
        <taxon>Rotaria</taxon>
    </lineage>
</organism>
<protein>
    <recommendedName>
        <fullName evidence="4">Tetratricopeptide repeat protein</fullName>
    </recommendedName>
</protein>
<dbReference type="GO" id="GO:0036064">
    <property type="term" value="C:ciliary basal body"/>
    <property type="evidence" value="ECO:0007669"/>
    <property type="project" value="TreeGrafter"/>
</dbReference>
<keyword evidence="1" id="KW-0802">TPR repeat</keyword>
<evidence type="ECO:0000313" key="3">
    <source>
        <dbReference type="Proteomes" id="UP000681720"/>
    </source>
</evidence>
<dbReference type="SUPFAM" id="SSF48452">
    <property type="entry name" value="TPR-like"/>
    <property type="match status" value="1"/>
</dbReference>
<feature type="repeat" description="TPR" evidence="1">
    <location>
        <begin position="10"/>
        <end position="43"/>
    </location>
</feature>
<evidence type="ECO:0008006" key="4">
    <source>
        <dbReference type="Google" id="ProtNLM"/>
    </source>
</evidence>
<dbReference type="GO" id="GO:0034464">
    <property type="term" value="C:BBSome"/>
    <property type="evidence" value="ECO:0007669"/>
    <property type="project" value="InterPro"/>
</dbReference>
<dbReference type="PROSITE" id="PS50005">
    <property type="entry name" value="TPR"/>
    <property type="match status" value="1"/>
</dbReference>
<dbReference type="Pfam" id="PF13181">
    <property type="entry name" value="TPR_8"/>
    <property type="match status" value="1"/>
</dbReference>
<feature type="non-terminal residue" evidence="2">
    <location>
        <position position="1"/>
    </location>
</feature>